<feature type="transmembrane region" description="Helical" evidence="17">
    <location>
        <begin position="135"/>
        <end position="154"/>
    </location>
</feature>
<dbReference type="Proteomes" id="UP000295517">
    <property type="component" value="Chromosome"/>
</dbReference>
<evidence type="ECO:0000256" key="13">
    <source>
        <dbReference type="ARBA" id="ARBA00023264"/>
    </source>
</evidence>
<evidence type="ECO:0000256" key="15">
    <source>
        <dbReference type="NCBIfam" id="TIGR00560"/>
    </source>
</evidence>
<keyword evidence="13" id="KW-1208">Phospholipid metabolism</keyword>
<evidence type="ECO:0000313" key="20">
    <source>
        <dbReference type="Proteomes" id="UP000054761"/>
    </source>
</evidence>
<dbReference type="NCBIfam" id="TIGR00560">
    <property type="entry name" value="pgsA"/>
    <property type="match status" value="1"/>
</dbReference>
<dbReference type="EC" id="2.7.8.5" evidence="4 15"/>
<evidence type="ECO:0000256" key="1">
    <source>
        <dbReference type="ARBA" id="ARBA00004141"/>
    </source>
</evidence>
<accession>A0A0W0V5R5</accession>
<reference evidence="18 20" key="1">
    <citation type="submission" date="2015-11" db="EMBL/GenBank/DDBJ databases">
        <title>Genomic analysis of 38 Legionella species identifies large and diverse effector repertoires.</title>
        <authorList>
            <person name="Burstein D."/>
            <person name="Amaro F."/>
            <person name="Zusman T."/>
            <person name="Lifshitz Z."/>
            <person name="Cohen O."/>
            <person name="Gilbert J.A."/>
            <person name="Pupko T."/>
            <person name="Shuman H.A."/>
            <person name="Segal G."/>
        </authorList>
    </citation>
    <scope>NUCLEOTIDE SEQUENCE [LARGE SCALE GENOMIC DNA]</scope>
    <source>
        <strain evidence="18 20">Bercovier 4</strain>
    </source>
</reference>
<evidence type="ECO:0000256" key="4">
    <source>
        <dbReference type="ARBA" id="ARBA00013170"/>
    </source>
</evidence>
<evidence type="ECO:0000256" key="9">
    <source>
        <dbReference type="ARBA" id="ARBA00022989"/>
    </source>
</evidence>
<feature type="transmembrane region" description="Helical" evidence="17">
    <location>
        <begin position="160"/>
        <end position="184"/>
    </location>
</feature>
<dbReference type="Proteomes" id="UP000054761">
    <property type="component" value="Unassembled WGS sequence"/>
</dbReference>
<proteinExistence type="inferred from homology"/>
<keyword evidence="7 16" id="KW-0808">Transferase</keyword>
<dbReference type="GO" id="GO:0005886">
    <property type="term" value="C:plasma membrane"/>
    <property type="evidence" value="ECO:0007669"/>
    <property type="project" value="TreeGrafter"/>
</dbReference>
<dbReference type="Pfam" id="PF01066">
    <property type="entry name" value="CDP-OH_P_transf"/>
    <property type="match status" value="1"/>
</dbReference>
<evidence type="ECO:0000256" key="10">
    <source>
        <dbReference type="ARBA" id="ARBA00023098"/>
    </source>
</evidence>
<name>A0A0W0V5R5_9GAMM</name>
<evidence type="ECO:0000256" key="5">
    <source>
        <dbReference type="ARBA" id="ARBA00014944"/>
    </source>
</evidence>
<organism evidence="18 20">
    <name type="scientific">Legionella israelensis</name>
    <dbReference type="NCBI Taxonomy" id="454"/>
    <lineage>
        <taxon>Bacteria</taxon>
        <taxon>Pseudomonadati</taxon>
        <taxon>Pseudomonadota</taxon>
        <taxon>Gammaproteobacteria</taxon>
        <taxon>Legionellales</taxon>
        <taxon>Legionellaceae</taxon>
        <taxon>Legionella</taxon>
    </lineage>
</organism>
<reference evidence="19 21" key="2">
    <citation type="submission" date="2019-03" db="EMBL/GenBank/DDBJ databases">
        <title>Diverse conjugative elements silence natural transformation in Legionella species.</title>
        <authorList>
            <person name="Durieux I."/>
            <person name="Ginevra C."/>
            <person name="Attaiech L."/>
            <person name="Picq K."/>
            <person name="Juan P.A."/>
            <person name="Jarraud S."/>
            <person name="Charpentier X."/>
        </authorList>
    </citation>
    <scope>NUCLEOTIDE SEQUENCE [LARGE SCALE GENOMIC DNA]</scope>
    <source>
        <strain evidence="19 21">HL-0427-4011</strain>
    </source>
</reference>
<dbReference type="InterPro" id="IPR000462">
    <property type="entry name" value="CDP-OH_P_trans"/>
</dbReference>
<comment type="pathway">
    <text evidence="2">Phospholipid metabolism; phosphatidylglycerol biosynthesis; phosphatidylglycerol from CDP-diacylglycerol: step 1/2.</text>
</comment>
<comment type="similarity">
    <text evidence="3 16">Belongs to the CDP-alcohol phosphatidyltransferase class-I family.</text>
</comment>
<evidence type="ECO:0000256" key="12">
    <source>
        <dbReference type="ARBA" id="ARBA00023209"/>
    </source>
</evidence>
<evidence type="ECO:0000313" key="19">
    <source>
        <dbReference type="EMBL" id="QBR84916.1"/>
    </source>
</evidence>
<evidence type="ECO:0000256" key="8">
    <source>
        <dbReference type="ARBA" id="ARBA00022692"/>
    </source>
</evidence>
<dbReference type="Gene3D" id="1.20.120.1760">
    <property type="match status" value="1"/>
</dbReference>
<keyword evidence="6" id="KW-0444">Lipid biosynthesis</keyword>
<evidence type="ECO:0000256" key="16">
    <source>
        <dbReference type="RuleBase" id="RU003750"/>
    </source>
</evidence>
<evidence type="ECO:0000256" key="3">
    <source>
        <dbReference type="ARBA" id="ARBA00010441"/>
    </source>
</evidence>
<dbReference type="PANTHER" id="PTHR14269">
    <property type="entry name" value="CDP-DIACYLGLYCEROL--GLYCEROL-3-PHOSPHATE 3-PHOSPHATIDYLTRANSFERASE-RELATED"/>
    <property type="match status" value="1"/>
</dbReference>
<dbReference type="EMBL" id="CP038254">
    <property type="protein sequence ID" value="QBR84916.1"/>
    <property type="molecule type" value="Genomic_DNA"/>
</dbReference>
<dbReference type="PIRSF" id="PIRSF000847">
    <property type="entry name" value="Phos_ph_gly_syn"/>
    <property type="match status" value="1"/>
</dbReference>
<evidence type="ECO:0000256" key="17">
    <source>
        <dbReference type="SAM" id="Phobius"/>
    </source>
</evidence>
<gene>
    <name evidence="19" type="primary">pgsA</name>
    <name evidence="19" type="ORF">E3983_11460</name>
    <name evidence="18" type="ORF">Lisr_2394</name>
</gene>
<keyword evidence="11 17" id="KW-0472">Membrane</keyword>
<keyword evidence="8 17" id="KW-0812">Transmembrane</keyword>
<comment type="subcellular location">
    <subcellularLocation>
        <location evidence="1">Membrane</location>
        <topology evidence="1">Multi-pass membrane protein</topology>
    </subcellularLocation>
</comment>
<dbReference type="PANTHER" id="PTHR14269:SF62">
    <property type="entry name" value="CDP-DIACYLGLYCEROL--GLYCEROL-3-PHOSPHATE 3-PHOSPHATIDYLTRANSFERASE 1, CHLOROPLASTIC"/>
    <property type="match status" value="1"/>
</dbReference>
<evidence type="ECO:0000256" key="6">
    <source>
        <dbReference type="ARBA" id="ARBA00022516"/>
    </source>
</evidence>
<dbReference type="PATRIC" id="fig|454.4.peg.2618"/>
<comment type="catalytic activity">
    <reaction evidence="14">
        <text>a CDP-1,2-diacyl-sn-glycerol + sn-glycerol 3-phosphate = a 1,2-diacyl-sn-glycero-3-phospho-(1'-sn-glycero-3'-phosphate) + CMP + H(+)</text>
        <dbReference type="Rhea" id="RHEA:12593"/>
        <dbReference type="ChEBI" id="CHEBI:15378"/>
        <dbReference type="ChEBI" id="CHEBI:57597"/>
        <dbReference type="ChEBI" id="CHEBI:58332"/>
        <dbReference type="ChEBI" id="CHEBI:60110"/>
        <dbReference type="ChEBI" id="CHEBI:60377"/>
        <dbReference type="EC" id="2.7.8.5"/>
    </reaction>
</comment>
<dbReference type="GO" id="GO:0008444">
    <property type="term" value="F:CDP-diacylglycerol-glycerol-3-phosphate 3-phosphatidyltransferase activity"/>
    <property type="evidence" value="ECO:0007669"/>
    <property type="project" value="UniProtKB-UniRule"/>
</dbReference>
<dbReference type="PROSITE" id="PS00379">
    <property type="entry name" value="CDP_ALCOHOL_P_TRANSF"/>
    <property type="match status" value="1"/>
</dbReference>
<feature type="transmembrane region" description="Helical" evidence="17">
    <location>
        <begin position="36"/>
        <end position="54"/>
    </location>
</feature>
<dbReference type="EMBL" id="LNYH01000147">
    <property type="protein sequence ID" value="KTD15049.1"/>
    <property type="molecule type" value="Genomic_DNA"/>
</dbReference>
<dbReference type="GO" id="GO:0046474">
    <property type="term" value="P:glycerophospholipid biosynthetic process"/>
    <property type="evidence" value="ECO:0007669"/>
    <property type="project" value="TreeGrafter"/>
</dbReference>
<evidence type="ECO:0000256" key="11">
    <source>
        <dbReference type="ARBA" id="ARBA00023136"/>
    </source>
</evidence>
<dbReference type="OrthoDB" id="9796672at2"/>
<dbReference type="InterPro" id="IPR043130">
    <property type="entry name" value="CDP-OH_PTrfase_TM_dom"/>
</dbReference>
<sequence>MSTLTSLPNLLTLLRILLIPIFVIVFYLPFSWAHAATAIIFAIACLTDLLDGYLARKLKQISIFGAFLDPVADKLIVATSLLLLVGVRDLNYITLPAIIIVGREIVISALREWMSEVGKRTSVTVSYIGKVKTTMQMVAIILLLAFHPVTSSWWGILGFILLYIAAILTIWSMVIYIVIAWPVLIKKS</sequence>
<dbReference type="STRING" id="454.Lisr_2394"/>
<evidence type="ECO:0000256" key="2">
    <source>
        <dbReference type="ARBA" id="ARBA00005042"/>
    </source>
</evidence>
<dbReference type="RefSeq" id="WP_058502683.1">
    <property type="nucleotide sequence ID" value="NZ_CAAAJA010000032.1"/>
</dbReference>
<dbReference type="InterPro" id="IPR048254">
    <property type="entry name" value="CDP_ALCOHOL_P_TRANSF_CS"/>
</dbReference>
<dbReference type="InterPro" id="IPR050324">
    <property type="entry name" value="CDP-alcohol_PTase-I"/>
</dbReference>
<protein>
    <recommendedName>
        <fullName evidence="5 15">CDP-diacylglycerol--glycerol-3-phosphate 3-phosphatidyltransferase</fullName>
        <ecNumber evidence="4 15">2.7.8.5</ecNumber>
    </recommendedName>
</protein>
<evidence type="ECO:0000313" key="21">
    <source>
        <dbReference type="Proteomes" id="UP000295517"/>
    </source>
</evidence>
<feature type="transmembrane region" description="Helical" evidence="17">
    <location>
        <begin position="12"/>
        <end position="30"/>
    </location>
</feature>
<dbReference type="InterPro" id="IPR004570">
    <property type="entry name" value="Phosphatidylglycerol_P_synth"/>
</dbReference>
<keyword evidence="20" id="KW-1185">Reference proteome</keyword>
<keyword evidence="9 17" id="KW-1133">Transmembrane helix</keyword>
<keyword evidence="12" id="KW-0594">Phospholipid biosynthesis</keyword>
<evidence type="ECO:0000256" key="7">
    <source>
        <dbReference type="ARBA" id="ARBA00022679"/>
    </source>
</evidence>
<evidence type="ECO:0000313" key="18">
    <source>
        <dbReference type="EMBL" id="KTD15049.1"/>
    </source>
</evidence>
<keyword evidence="10" id="KW-0443">Lipid metabolism</keyword>
<dbReference type="AlphaFoldDB" id="A0A0W0V5R5"/>
<evidence type="ECO:0000256" key="14">
    <source>
        <dbReference type="ARBA" id="ARBA00048586"/>
    </source>
</evidence>